<feature type="binding site" evidence="3">
    <location>
        <position position="73"/>
    </location>
    <ligand>
        <name>GTP</name>
        <dbReference type="ChEBI" id="CHEBI:37565"/>
    </ligand>
</feature>
<keyword evidence="2 3" id="KW-0342">GTP-binding</keyword>
<dbReference type="PROSITE" id="PS51419">
    <property type="entry name" value="RAB"/>
    <property type="match status" value="1"/>
</dbReference>
<accession>A0A177EDB0</accession>
<dbReference type="InterPro" id="IPR006689">
    <property type="entry name" value="Small_GTPase_ARF/SAR"/>
</dbReference>
<dbReference type="GeneID" id="93647814"/>
<proteinExistence type="predicted"/>
<comment type="caution">
    <text evidence="5">The sequence shown here is derived from an EMBL/GenBank/DDBJ whole genome shotgun (WGS) entry which is preliminary data.</text>
</comment>
<dbReference type="NCBIfam" id="TIGR00231">
    <property type="entry name" value="small_GTP"/>
    <property type="match status" value="1"/>
</dbReference>
<dbReference type="OrthoDB" id="2011769at2759"/>
<dbReference type="AlphaFoldDB" id="A0A177EDB0"/>
<organism evidence="5 6">
    <name type="scientific">Nematocida displodere</name>
    <dbReference type="NCBI Taxonomy" id="1805483"/>
    <lineage>
        <taxon>Eukaryota</taxon>
        <taxon>Fungi</taxon>
        <taxon>Fungi incertae sedis</taxon>
        <taxon>Microsporidia</taxon>
        <taxon>Nematocida</taxon>
    </lineage>
</organism>
<dbReference type="GO" id="GO:0005525">
    <property type="term" value="F:GTP binding"/>
    <property type="evidence" value="ECO:0007669"/>
    <property type="project" value="UniProtKB-KW"/>
</dbReference>
<dbReference type="Proteomes" id="UP000185944">
    <property type="component" value="Unassembled WGS sequence"/>
</dbReference>
<dbReference type="SUPFAM" id="SSF52540">
    <property type="entry name" value="P-loop containing nucleoside triphosphate hydrolases"/>
    <property type="match status" value="1"/>
</dbReference>
<dbReference type="VEuPathDB" id="MicrosporidiaDB:NEDG_01464"/>
<dbReference type="STRING" id="1805483.A0A177EDB0"/>
<keyword evidence="6" id="KW-1185">Reference proteome</keyword>
<sequence length="207" mass="22951">MRLSFVVKSLLQKEKRLRIIILGADNAGKTSILRSFMNQNILDIAPTFGYQIVDTTCTVGGLQYSVEFLDIGGQASIRAYWDTYYAGADGVLFVYDNYGSSEYMDILKATVSHPTLRHSAFICAANKVDDDSDSNKQGTIEIARHQIDEEVPFDFVASIKNLGNASKTEKQAIPIIYTSAKTGKNIKKIFSTLLETILKNRADHGLL</sequence>
<keyword evidence="1 3" id="KW-0547">Nucleotide-binding</keyword>
<dbReference type="PRINTS" id="PR00449">
    <property type="entry name" value="RASTRNSFRMNG"/>
</dbReference>
<dbReference type="RefSeq" id="XP_067544469.1">
    <property type="nucleotide sequence ID" value="XM_067688882.1"/>
</dbReference>
<evidence type="ECO:0000313" key="5">
    <source>
        <dbReference type="EMBL" id="OAG29917.1"/>
    </source>
</evidence>
<reference evidence="5 6" key="1">
    <citation type="submission" date="2016-02" db="EMBL/GenBank/DDBJ databases">
        <title>Discovery of a natural microsporidian pathogen with a broad tissue tropism in Caenorhabditis elegans.</title>
        <authorList>
            <person name="Luallen R.J."/>
            <person name="Reinke A.W."/>
            <person name="Tong L."/>
            <person name="Botts M.R."/>
            <person name="Felix M.-A."/>
            <person name="Troemel E.R."/>
        </authorList>
    </citation>
    <scope>NUCLEOTIDE SEQUENCE [LARGE SCALE GENOMIC DNA]</scope>
    <source>
        <strain evidence="5 6">JUm2807</strain>
    </source>
</reference>
<feature type="binding site" evidence="4">
    <location>
        <position position="30"/>
    </location>
    <ligand>
        <name>Mg(2+)</name>
        <dbReference type="ChEBI" id="CHEBI:18420"/>
    </ligand>
</feature>
<dbReference type="Pfam" id="PF00025">
    <property type="entry name" value="Arf"/>
    <property type="match status" value="1"/>
</dbReference>
<evidence type="ECO:0000313" key="6">
    <source>
        <dbReference type="Proteomes" id="UP000185944"/>
    </source>
</evidence>
<dbReference type="PANTHER" id="PTHR45697">
    <property type="entry name" value="ADP-RIBOSYLATION FACTOR-LIKE PROTEIN 2-RELATED"/>
    <property type="match status" value="1"/>
</dbReference>
<evidence type="ECO:0000256" key="4">
    <source>
        <dbReference type="PIRSR" id="PIRSR606689-2"/>
    </source>
</evidence>
<feature type="binding site" evidence="3">
    <location>
        <begin position="23"/>
        <end position="30"/>
    </location>
    <ligand>
        <name>GTP</name>
        <dbReference type="ChEBI" id="CHEBI:37565"/>
    </ligand>
</feature>
<evidence type="ECO:0000256" key="3">
    <source>
        <dbReference type="PIRSR" id="PIRSR606689-1"/>
    </source>
</evidence>
<feature type="binding site" evidence="4">
    <location>
        <position position="47"/>
    </location>
    <ligand>
        <name>Mg(2+)</name>
        <dbReference type="ChEBI" id="CHEBI:18420"/>
    </ligand>
</feature>
<name>A0A177EDB0_9MICR</name>
<dbReference type="GO" id="GO:0046872">
    <property type="term" value="F:metal ion binding"/>
    <property type="evidence" value="ECO:0007669"/>
    <property type="project" value="UniProtKB-KW"/>
</dbReference>
<dbReference type="Gene3D" id="3.40.50.300">
    <property type="entry name" value="P-loop containing nucleotide triphosphate hydrolases"/>
    <property type="match status" value="1"/>
</dbReference>
<dbReference type="SMART" id="SM00175">
    <property type="entry name" value="RAB"/>
    <property type="match status" value="1"/>
</dbReference>
<dbReference type="InterPro" id="IPR027417">
    <property type="entry name" value="P-loop_NTPase"/>
</dbReference>
<dbReference type="SMART" id="SM00177">
    <property type="entry name" value="ARF"/>
    <property type="match status" value="1"/>
</dbReference>
<protein>
    <submittedName>
        <fullName evidence="5">ADP-ribosylation factor-like protein 2</fullName>
    </submittedName>
</protein>
<dbReference type="EMBL" id="LTDL01000038">
    <property type="protein sequence ID" value="OAG29917.1"/>
    <property type="molecule type" value="Genomic_DNA"/>
</dbReference>
<keyword evidence="4" id="KW-0479">Metal-binding</keyword>
<feature type="binding site" evidence="3">
    <location>
        <begin position="126"/>
        <end position="129"/>
    </location>
    <ligand>
        <name>GTP</name>
        <dbReference type="ChEBI" id="CHEBI:37565"/>
    </ligand>
</feature>
<dbReference type="PROSITE" id="PS51417">
    <property type="entry name" value="ARF"/>
    <property type="match status" value="1"/>
</dbReference>
<keyword evidence="4" id="KW-0460">Magnesium</keyword>
<evidence type="ECO:0000256" key="1">
    <source>
        <dbReference type="ARBA" id="ARBA00022741"/>
    </source>
</evidence>
<evidence type="ECO:0000256" key="2">
    <source>
        <dbReference type="ARBA" id="ARBA00023134"/>
    </source>
</evidence>
<dbReference type="InterPro" id="IPR044612">
    <property type="entry name" value="ARL2/3"/>
</dbReference>
<dbReference type="GO" id="GO:0003924">
    <property type="term" value="F:GTPase activity"/>
    <property type="evidence" value="ECO:0007669"/>
    <property type="project" value="InterPro"/>
</dbReference>
<dbReference type="InterPro" id="IPR005225">
    <property type="entry name" value="Small_GTP-bd"/>
</dbReference>
<gene>
    <name evidence="5" type="ORF">NEDG_01464</name>
</gene>